<dbReference type="InterPro" id="IPR003591">
    <property type="entry name" value="Leu-rich_rpt_typical-subtyp"/>
</dbReference>
<evidence type="ECO:0000313" key="4">
    <source>
        <dbReference type="Proteomes" id="UP000887572"/>
    </source>
</evidence>
<dbReference type="Proteomes" id="UP000887572">
    <property type="component" value="Unplaced"/>
</dbReference>
<feature type="compositionally biased region" description="Basic and acidic residues" evidence="3">
    <location>
        <begin position="606"/>
        <end position="622"/>
    </location>
</feature>
<dbReference type="GO" id="GO:0005615">
    <property type="term" value="C:extracellular space"/>
    <property type="evidence" value="ECO:0007669"/>
    <property type="project" value="TreeGrafter"/>
</dbReference>
<dbReference type="AlphaFoldDB" id="A0A914H1S9"/>
<dbReference type="SUPFAM" id="SSF52058">
    <property type="entry name" value="L domain-like"/>
    <property type="match status" value="1"/>
</dbReference>
<evidence type="ECO:0000313" key="5">
    <source>
        <dbReference type="WBParaSite" id="Gr19_v10_g13217.t1"/>
    </source>
</evidence>
<feature type="region of interest" description="Disordered" evidence="3">
    <location>
        <begin position="563"/>
        <end position="582"/>
    </location>
</feature>
<dbReference type="PANTHER" id="PTHR45712">
    <property type="entry name" value="AGAP008170-PA"/>
    <property type="match status" value="1"/>
</dbReference>
<keyword evidence="4" id="KW-1185">Reference proteome</keyword>
<dbReference type="InterPro" id="IPR001611">
    <property type="entry name" value="Leu-rich_rpt"/>
</dbReference>
<evidence type="ECO:0000256" key="3">
    <source>
        <dbReference type="SAM" id="MobiDB-lite"/>
    </source>
</evidence>
<dbReference type="WBParaSite" id="Gr19_v10_g13217.t1">
    <property type="protein sequence ID" value="Gr19_v10_g13217.t1"/>
    <property type="gene ID" value="Gr19_v10_g13217"/>
</dbReference>
<organism evidence="4 5">
    <name type="scientific">Globodera rostochiensis</name>
    <name type="common">Golden nematode worm</name>
    <name type="synonym">Heterodera rostochiensis</name>
    <dbReference type="NCBI Taxonomy" id="31243"/>
    <lineage>
        <taxon>Eukaryota</taxon>
        <taxon>Metazoa</taxon>
        <taxon>Ecdysozoa</taxon>
        <taxon>Nematoda</taxon>
        <taxon>Chromadorea</taxon>
        <taxon>Rhabditida</taxon>
        <taxon>Tylenchina</taxon>
        <taxon>Tylenchomorpha</taxon>
        <taxon>Tylenchoidea</taxon>
        <taxon>Heteroderidae</taxon>
        <taxon>Heteroderinae</taxon>
        <taxon>Globodera</taxon>
    </lineage>
</organism>
<proteinExistence type="predicted"/>
<dbReference type="PROSITE" id="PS51450">
    <property type="entry name" value="LRR"/>
    <property type="match status" value="2"/>
</dbReference>
<feature type="region of interest" description="Disordered" evidence="3">
    <location>
        <begin position="588"/>
        <end position="636"/>
    </location>
</feature>
<dbReference type="InterPro" id="IPR050333">
    <property type="entry name" value="SLRP"/>
</dbReference>
<accession>A0A914H1S9</accession>
<reference evidence="5" key="1">
    <citation type="submission" date="2022-11" db="UniProtKB">
        <authorList>
            <consortium name="WormBaseParasite"/>
        </authorList>
    </citation>
    <scope>IDENTIFICATION</scope>
</reference>
<dbReference type="InterPro" id="IPR032675">
    <property type="entry name" value="LRR_dom_sf"/>
</dbReference>
<dbReference type="PANTHER" id="PTHR45712:SF22">
    <property type="entry name" value="INSULIN-LIKE GROWTH FACTOR-BINDING PROTEIN COMPLEX ACID LABILE SUBUNIT"/>
    <property type="match status" value="1"/>
</dbReference>
<dbReference type="Gene3D" id="3.80.10.10">
    <property type="entry name" value="Ribonuclease Inhibitor"/>
    <property type="match status" value="3"/>
</dbReference>
<dbReference type="Pfam" id="PF13855">
    <property type="entry name" value="LRR_8"/>
    <property type="match status" value="4"/>
</dbReference>
<feature type="region of interest" description="Disordered" evidence="3">
    <location>
        <begin position="651"/>
        <end position="690"/>
    </location>
</feature>
<sequence length="690" mass="76610">MTKRHFLLPFAKCVSALFVIIGTAYGGYCPPLMRNQSACTCEEYVDGAIVKCNGPKGPVVVEGLKKLNVELRELSLENANIIEIGPRAFAGMRIKKLILDNNKIKTIQKNAFRGLESVLQELSIASNRLTDVPTAALDGLRALNSLNFRCNRIGNLTNVTFLNMPSLIEVQLECNKICAISDGAFREVKESLQNIILDNNCLEQVPIGALEEMNSLISLHMKYNLIEQLGDRHLRNMSSLSLLTLTGNRISQISPNFTQNTPNLRYIYLGENRLDRVDLGAIKQFGAAEIIDLSYNNLAEISADMFNGMENLQHLNLEANAVKEVASGAFATTPLLLLWLPHNCLGSVSPSMFQGAPFLKQMSLAHNNIRSVQPFSFAHLANLHTLDLSHNKMQNIQPSSIMGSDFLTVRVQENPLVCTQDGFHVMNGREAINLTTEANLICKTNYANDVKDQCPRKPEVPLRKPCCEATIQKMAITTTTTTTTPSTTSVMGLQQTQPSQSTVVQSEEHISSTIPMAAPTSADQTVQSIESTPSTFATSIAEPITKGRQLNMERFYRNRRPISQHNGTIENGGTEKSEERRLPPHVAALINGEPMPQKKKQTLSVQEREEALRRSSETESTRMSKQMETADVRKNSFPAPAFVDPIMETKMAKHSHDKLQENGEFNRDEEPSHVEVEVKKPSQQEVVAKQ</sequence>
<keyword evidence="1" id="KW-0433">Leucine-rich repeat</keyword>
<evidence type="ECO:0000256" key="1">
    <source>
        <dbReference type="ARBA" id="ARBA00022614"/>
    </source>
</evidence>
<evidence type="ECO:0000256" key="2">
    <source>
        <dbReference type="ARBA" id="ARBA00022737"/>
    </source>
</evidence>
<keyword evidence="2" id="KW-0677">Repeat</keyword>
<name>A0A914H1S9_GLORO</name>
<feature type="compositionally biased region" description="Basic and acidic residues" evidence="3">
    <location>
        <begin position="573"/>
        <end position="582"/>
    </location>
</feature>
<dbReference type="SMART" id="SM00369">
    <property type="entry name" value="LRR_TYP"/>
    <property type="match status" value="13"/>
</dbReference>
<feature type="compositionally biased region" description="Basic and acidic residues" evidence="3">
    <location>
        <begin position="657"/>
        <end position="682"/>
    </location>
</feature>
<feature type="region of interest" description="Disordered" evidence="3">
    <location>
        <begin position="481"/>
        <end position="500"/>
    </location>
</feature>
<protein>
    <submittedName>
        <fullName evidence="5">Uncharacterized protein</fullName>
    </submittedName>
</protein>